<feature type="non-terminal residue" evidence="1">
    <location>
        <position position="1"/>
    </location>
</feature>
<dbReference type="AlphaFoldDB" id="A0AAN5CQQ2"/>
<keyword evidence="2" id="KW-1185">Reference proteome</keyword>
<organism evidence="1 2">
    <name type="scientific">Pristionchus mayeri</name>
    <dbReference type="NCBI Taxonomy" id="1317129"/>
    <lineage>
        <taxon>Eukaryota</taxon>
        <taxon>Metazoa</taxon>
        <taxon>Ecdysozoa</taxon>
        <taxon>Nematoda</taxon>
        <taxon>Chromadorea</taxon>
        <taxon>Rhabditida</taxon>
        <taxon>Rhabditina</taxon>
        <taxon>Diplogasteromorpha</taxon>
        <taxon>Diplogasteroidea</taxon>
        <taxon>Neodiplogasteridae</taxon>
        <taxon>Pristionchus</taxon>
    </lineage>
</organism>
<feature type="non-terminal residue" evidence="1">
    <location>
        <position position="168"/>
    </location>
</feature>
<dbReference type="EMBL" id="BTRK01000004">
    <property type="protein sequence ID" value="GMR48812.1"/>
    <property type="molecule type" value="Genomic_DNA"/>
</dbReference>
<proteinExistence type="predicted"/>
<accession>A0AAN5CQQ2</accession>
<protein>
    <submittedName>
        <fullName evidence="1">Uncharacterized protein</fullName>
    </submittedName>
</protein>
<gene>
    <name evidence="1" type="ORF">PMAYCL1PPCAC_19007</name>
</gene>
<dbReference type="SUPFAM" id="SSF48371">
    <property type="entry name" value="ARM repeat"/>
    <property type="match status" value="1"/>
</dbReference>
<evidence type="ECO:0000313" key="2">
    <source>
        <dbReference type="Proteomes" id="UP001328107"/>
    </source>
</evidence>
<name>A0AAN5CQQ2_9BILA</name>
<dbReference type="InterPro" id="IPR016024">
    <property type="entry name" value="ARM-type_fold"/>
</dbReference>
<dbReference type="Proteomes" id="UP001328107">
    <property type="component" value="Unassembled WGS sequence"/>
</dbReference>
<sequence>QESKEVRLRREYEIFTPSLYHSDLSIRAEALKGILHLIEEGESLNWSKDIDIKQDLRMAVSSSLSKYSPLLPIFIKECLSSKSSAVKQIALAVTMLAPPFSNESTECITDYSTLLIESLLSPPGLTRGLAFYSFFSQYQFTKNFEQFDVKRIVEVMLENASRNDEIKE</sequence>
<comment type="caution">
    <text evidence="1">The sequence shown here is derived from an EMBL/GenBank/DDBJ whole genome shotgun (WGS) entry which is preliminary data.</text>
</comment>
<evidence type="ECO:0000313" key="1">
    <source>
        <dbReference type="EMBL" id="GMR48812.1"/>
    </source>
</evidence>
<reference evidence="2" key="1">
    <citation type="submission" date="2022-10" db="EMBL/GenBank/DDBJ databases">
        <title>Genome assembly of Pristionchus species.</title>
        <authorList>
            <person name="Yoshida K."/>
            <person name="Sommer R.J."/>
        </authorList>
    </citation>
    <scope>NUCLEOTIDE SEQUENCE [LARGE SCALE GENOMIC DNA]</scope>
    <source>
        <strain evidence="2">RS5460</strain>
    </source>
</reference>